<dbReference type="PANTHER" id="PTHR12526:SF630">
    <property type="entry name" value="GLYCOSYLTRANSFERASE"/>
    <property type="match status" value="1"/>
</dbReference>
<comment type="caution">
    <text evidence="3">The sequence shown here is derived from an EMBL/GenBank/DDBJ whole genome shotgun (WGS) entry which is preliminary data.</text>
</comment>
<name>A0ABX0IWL2_9FLAO</name>
<reference evidence="4" key="1">
    <citation type="submission" date="2019-05" db="EMBL/GenBank/DDBJ databases">
        <title>Flavobacterium profundi sp. nov., isolated from a deep-sea seamount.</title>
        <authorList>
            <person name="Zhang D.-C."/>
        </authorList>
    </citation>
    <scope>NUCLEOTIDE SEQUENCE [LARGE SCALE GENOMIC DNA]</scope>
    <source>
        <strain evidence="4">EC11</strain>
    </source>
</reference>
<keyword evidence="4" id="KW-1185">Reference proteome</keyword>
<protein>
    <submittedName>
        <fullName evidence="3">Glycosyltransferase</fullName>
    </submittedName>
</protein>
<dbReference type="Pfam" id="PF00534">
    <property type="entry name" value="Glycos_transf_1"/>
    <property type="match status" value="1"/>
</dbReference>
<reference evidence="3 4" key="2">
    <citation type="submission" date="2019-05" db="EMBL/GenBank/DDBJ databases">
        <authorList>
            <person name="Lianzixin W."/>
        </authorList>
    </citation>
    <scope>NUCLEOTIDE SEQUENCE [LARGE SCALE GENOMIC DNA]</scope>
    <source>
        <strain evidence="3 4">EC11</strain>
    </source>
</reference>
<dbReference type="Proteomes" id="UP000817854">
    <property type="component" value="Unassembled WGS sequence"/>
</dbReference>
<dbReference type="RefSeq" id="WP_140964083.1">
    <property type="nucleotide sequence ID" value="NZ_VEVQ02000015.1"/>
</dbReference>
<reference evidence="3 4" key="3">
    <citation type="submission" date="2020-02" db="EMBL/GenBank/DDBJ databases">
        <title>Flavobacterium profundi sp. nov., isolated from a deep-sea seamount.</title>
        <authorList>
            <person name="Zhang D.-C."/>
        </authorList>
    </citation>
    <scope>NUCLEOTIDE SEQUENCE [LARGE SCALE GENOMIC DNA]</scope>
    <source>
        <strain evidence="3 4">EC11</strain>
    </source>
</reference>
<evidence type="ECO:0000259" key="1">
    <source>
        <dbReference type="Pfam" id="PF00534"/>
    </source>
</evidence>
<feature type="domain" description="Glycosyltransferase subfamily 4-like N-terminal" evidence="2">
    <location>
        <begin position="20"/>
        <end position="171"/>
    </location>
</feature>
<evidence type="ECO:0000259" key="2">
    <source>
        <dbReference type="Pfam" id="PF13439"/>
    </source>
</evidence>
<dbReference type="PANTHER" id="PTHR12526">
    <property type="entry name" value="GLYCOSYLTRANSFERASE"/>
    <property type="match status" value="1"/>
</dbReference>
<evidence type="ECO:0000313" key="4">
    <source>
        <dbReference type="Proteomes" id="UP000817854"/>
    </source>
</evidence>
<dbReference type="InterPro" id="IPR028098">
    <property type="entry name" value="Glyco_trans_4-like_N"/>
</dbReference>
<dbReference type="CDD" id="cd03811">
    <property type="entry name" value="GT4_GT28_WabH-like"/>
    <property type="match status" value="1"/>
</dbReference>
<dbReference type="Pfam" id="PF13439">
    <property type="entry name" value="Glyco_transf_4"/>
    <property type="match status" value="1"/>
</dbReference>
<feature type="domain" description="Glycosyl transferase family 1" evidence="1">
    <location>
        <begin position="182"/>
        <end position="337"/>
    </location>
</feature>
<dbReference type="SUPFAM" id="SSF53756">
    <property type="entry name" value="UDP-Glycosyltransferase/glycogen phosphorylase"/>
    <property type="match status" value="1"/>
</dbReference>
<dbReference type="Gene3D" id="3.40.50.2000">
    <property type="entry name" value="Glycogen Phosphorylase B"/>
    <property type="match status" value="2"/>
</dbReference>
<dbReference type="InterPro" id="IPR001296">
    <property type="entry name" value="Glyco_trans_1"/>
</dbReference>
<gene>
    <name evidence="3" type="ORF">FIA58_017970</name>
</gene>
<evidence type="ECO:0000313" key="3">
    <source>
        <dbReference type="EMBL" id="NHN27571.1"/>
    </source>
</evidence>
<proteinExistence type="predicted"/>
<accession>A0ABX0IWL2</accession>
<organism evidence="3 4">
    <name type="scientific">Flavobacterium jejuense</name>
    <dbReference type="NCBI Taxonomy" id="1544455"/>
    <lineage>
        <taxon>Bacteria</taxon>
        <taxon>Pseudomonadati</taxon>
        <taxon>Bacteroidota</taxon>
        <taxon>Flavobacteriia</taxon>
        <taxon>Flavobacteriales</taxon>
        <taxon>Flavobacteriaceae</taxon>
        <taxon>Flavobacterium</taxon>
    </lineage>
</organism>
<dbReference type="EMBL" id="VEVQ02000015">
    <property type="protein sequence ID" value="NHN27571.1"/>
    <property type="molecule type" value="Genomic_DNA"/>
</dbReference>
<sequence length="359" mass="41655">MDSNKIEKKKIALIGYKFCYGGLEKVMSDLSILFEKNQYQVVTIVLDKEICYPNGGQIIALGNENKMVKYLKLNSILKKNKFDYVIDFRYRLNPFMELLFLFVFYYKTKIIYTIHSSNNKAYFTKYKFIAKLILKKVNKFVSVSRVIKEKLEIQYHKMDIEVIPNGFDLDKVNQLSSVKGSKVPNFNFIMAMGRLAEEKQFDKLIEIFAKSILPSKNIHLLFLGSGAQEAFLKEKCKILHVENKVHFLGFQDNPYVYLRKALFSVLCSSYEGFPMVILESLAVGTPVISFDCPTGPSEMIVNDENGLLVENQNFEEFQTKMEWLVENPKIIKVYKENTMASVAKFENKIILEKWNSILK</sequence>